<dbReference type="EMBL" id="VFQX01000051">
    <property type="protein sequence ID" value="KAF0974729.1"/>
    <property type="molecule type" value="Genomic_DNA"/>
</dbReference>
<evidence type="ECO:0000313" key="2">
    <source>
        <dbReference type="EMBL" id="KAF0974729.1"/>
    </source>
</evidence>
<proteinExistence type="predicted"/>
<feature type="region of interest" description="Disordered" evidence="1">
    <location>
        <begin position="1"/>
        <end position="49"/>
    </location>
</feature>
<gene>
    <name evidence="2" type="ORF">FDP41_006203</name>
</gene>
<reference evidence="2 3" key="1">
    <citation type="journal article" date="2019" name="Sci. Rep.">
        <title>Nanopore sequencing improves the draft genome of the human pathogenic amoeba Naegleria fowleri.</title>
        <authorList>
            <person name="Liechti N."/>
            <person name="Schurch N."/>
            <person name="Bruggmann R."/>
            <person name="Wittwer M."/>
        </authorList>
    </citation>
    <scope>NUCLEOTIDE SEQUENCE [LARGE SCALE GENOMIC DNA]</scope>
    <source>
        <strain evidence="2 3">ATCC 30894</strain>
    </source>
</reference>
<dbReference type="VEuPathDB" id="AmoebaDB:FDP41_006203"/>
<sequence>MKRTIEQVISSSSSDAAVHPSSSSSSSSTLRSSSSINPGGAEKRKKTQPIAASAAPLSLPSFCPNDSIQDLGKLRFACRLLKTLSEQTPMRRLETVYSILNYIPNDQFTNIIQEMDLKSVVLSDYLKTLQRLDDAWEDETKHQVPTLKVVSKTEFFRKVLQNLMKNPDDFAHLALHNIRMFMKKENSTPLYDTLYKLTRSDLDETTRQALIQFYTQYPRLLFLLPCTKILNGGYNVVSKIIEENDAMRITFRELRATIPRVKDYLEHLNKQPSQQ</sequence>
<protein>
    <submittedName>
        <fullName evidence="2">Uncharacterized protein</fullName>
    </submittedName>
</protein>
<dbReference type="AlphaFoldDB" id="A0A6A5BP76"/>
<dbReference type="RefSeq" id="XP_044559442.1">
    <property type="nucleotide sequence ID" value="XM_044709813.1"/>
</dbReference>
<comment type="caution">
    <text evidence="2">The sequence shown here is derived from an EMBL/GenBank/DDBJ whole genome shotgun (WGS) entry which is preliminary data.</text>
</comment>
<dbReference type="VEuPathDB" id="AmoebaDB:NF0021240"/>
<organism evidence="2 3">
    <name type="scientific">Naegleria fowleri</name>
    <name type="common">Brain eating amoeba</name>
    <dbReference type="NCBI Taxonomy" id="5763"/>
    <lineage>
        <taxon>Eukaryota</taxon>
        <taxon>Discoba</taxon>
        <taxon>Heterolobosea</taxon>
        <taxon>Tetramitia</taxon>
        <taxon>Eutetramitia</taxon>
        <taxon>Vahlkampfiidae</taxon>
        <taxon>Naegleria</taxon>
    </lineage>
</organism>
<evidence type="ECO:0000256" key="1">
    <source>
        <dbReference type="SAM" id="MobiDB-lite"/>
    </source>
</evidence>
<accession>A0A6A5BP76</accession>
<dbReference type="GeneID" id="68113421"/>
<feature type="compositionally biased region" description="Low complexity" evidence="1">
    <location>
        <begin position="10"/>
        <end position="35"/>
    </location>
</feature>
<dbReference type="OrthoDB" id="10410293at2759"/>
<dbReference type="Proteomes" id="UP000444721">
    <property type="component" value="Unassembled WGS sequence"/>
</dbReference>
<keyword evidence="3" id="KW-1185">Reference proteome</keyword>
<evidence type="ECO:0000313" key="3">
    <source>
        <dbReference type="Proteomes" id="UP000444721"/>
    </source>
</evidence>
<dbReference type="VEuPathDB" id="AmoebaDB:NfTy_077510"/>
<name>A0A6A5BP76_NAEFO</name>